<dbReference type="RefSeq" id="WP_179169783.1">
    <property type="nucleotide sequence ID" value="NZ_CP058529.1"/>
</dbReference>
<evidence type="ECO:0000313" key="3">
    <source>
        <dbReference type="Proteomes" id="UP000509750"/>
    </source>
</evidence>
<reference evidence="2 3" key="1">
    <citation type="submission" date="2020-07" db="EMBL/GenBank/DDBJ databases">
        <title>Gai3-2, isolated from salt lake.</title>
        <authorList>
            <person name="Cui H."/>
            <person name="Shi X."/>
        </authorList>
    </citation>
    <scope>NUCLEOTIDE SEQUENCE [LARGE SCALE GENOMIC DNA]</scope>
    <source>
        <strain evidence="2 3">Gai3-2</strain>
    </source>
</reference>
<organism evidence="2 3">
    <name type="scientific">Halorarum halophilum</name>
    <dbReference type="NCBI Taxonomy" id="2743090"/>
    <lineage>
        <taxon>Archaea</taxon>
        <taxon>Methanobacteriati</taxon>
        <taxon>Methanobacteriota</taxon>
        <taxon>Stenosarchaea group</taxon>
        <taxon>Halobacteria</taxon>
        <taxon>Halobacteriales</taxon>
        <taxon>Haloferacaceae</taxon>
        <taxon>Halorarum</taxon>
    </lineage>
</organism>
<dbReference type="EMBL" id="CP058529">
    <property type="protein sequence ID" value="QLG28208.1"/>
    <property type="molecule type" value="Genomic_DNA"/>
</dbReference>
<dbReference type="Proteomes" id="UP000509750">
    <property type="component" value="Chromosome"/>
</dbReference>
<protein>
    <submittedName>
        <fullName evidence="2">Uncharacterized protein</fullName>
    </submittedName>
</protein>
<feature type="compositionally biased region" description="Basic residues" evidence="1">
    <location>
        <begin position="66"/>
        <end position="77"/>
    </location>
</feature>
<evidence type="ECO:0000313" key="2">
    <source>
        <dbReference type="EMBL" id="QLG28208.1"/>
    </source>
</evidence>
<sequence>MGRRYSRLTREGGTVRTFGDRMETNSDRFTVGSPRFRLERPVTDAPFVCSDLDGGGGRDTVTTSARRTRRVTKRQRRSTVPLPDVTIGGGVVGGRSGT</sequence>
<accession>A0A7D5GFF8</accession>
<feature type="compositionally biased region" description="Gly residues" evidence="1">
    <location>
        <begin position="87"/>
        <end position="98"/>
    </location>
</feature>
<name>A0A7D5GFF8_9EURY</name>
<dbReference type="GeneID" id="56029544"/>
<feature type="region of interest" description="Disordered" evidence="1">
    <location>
        <begin position="49"/>
        <end position="98"/>
    </location>
</feature>
<evidence type="ECO:0000256" key="1">
    <source>
        <dbReference type="SAM" id="MobiDB-lite"/>
    </source>
</evidence>
<keyword evidence="3" id="KW-1185">Reference proteome</keyword>
<dbReference type="AlphaFoldDB" id="A0A7D5GFF8"/>
<gene>
    <name evidence="2" type="ORF">HUG10_11885</name>
</gene>
<proteinExistence type="predicted"/>
<dbReference type="KEGG" id="halg:HUG10_11885"/>